<dbReference type="OrthoDB" id="19981at2759"/>
<evidence type="ECO:0000256" key="5">
    <source>
        <dbReference type="ARBA" id="ARBA00023136"/>
    </source>
</evidence>
<dbReference type="InParanoid" id="A0A6J0BBM9"/>
<dbReference type="RefSeq" id="XP_015512325.2">
    <property type="nucleotide sequence ID" value="XM_015656839.2"/>
</dbReference>
<feature type="transmembrane region" description="Helical" evidence="6">
    <location>
        <begin position="178"/>
        <end position="200"/>
    </location>
</feature>
<dbReference type="GO" id="GO:0005789">
    <property type="term" value="C:endoplasmic reticulum membrane"/>
    <property type="evidence" value="ECO:0007669"/>
    <property type="project" value="UniProtKB-SubCell"/>
</dbReference>
<evidence type="ECO:0000256" key="4">
    <source>
        <dbReference type="ARBA" id="ARBA00022989"/>
    </source>
</evidence>
<organism evidence="8">
    <name type="scientific">Neodiprion lecontei</name>
    <name type="common">Redheaded pine sawfly</name>
    <dbReference type="NCBI Taxonomy" id="441921"/>
    <lineage>
        <taxon>Eukaryota</taxon>
        <taxon>Metazoa</taxon>
        <taxon>Ecdysozoa</taxon>
        <taxon>Arthropoda</taxon>
        <taxon>Hexapoda</taxon>
        <taxon>Insecta</taxon>
        <taxon>Pterygota</taxon>
        <taxon>Neoptera</taxon>
        <taxon>Endopterygota</taxon>
        <taxon>Hymenoptera</taxon>
        <taxon>Tenthredinoidea</taxon>
        <taxon>Diprionidae</taxon>
        <taxon>Diprioninae</taxon>
        <taxon>Neodiprion</taxon>
    </lineage>
</organism>
<comment type="subcellular location">
    <subcellularLocation>
        <location evidence="1">Endoplasmic reticulum membrane</location>
        <topology evidence="1">Multi-pass membrane protein</topology>
    </subcellularLocation>
</comment>
<evidence type="ECO:0000256" key="1">
    <source>
        <dbReference type="ARBA" id="ARBA00004477"/>
    </source>
</evidence>
<dbReference type="KEGG" id="nlo:107218821"/>
<evidence type="ECO:0000256" key="3">
    <source>
        <dbReference type="ARBA" id="ARBA00022824"/>
    </source>
</evidence>
<accession>A0A6J0BBM9</accession>
<keyword evidence="7" id="KW-1185">Reference proteome</keyword>
<reference evidence="8" key="1">
    <citation type="submission" date="2025-08" db="UniProtKB">
        <authorList>
            <consortium name="RefSeq"/>
        </authorList>
    </citation>
    <scope>IDENTIFICATION</scope>
    <source>
        <tissue evidence="8">Thorax and Abdomen</tissue>
    </source>
</reference>
<dbReference type="AlphaFoldDB" id="A0A6J0BBM9"/>
<keyword evidence="3" id="KW-0256">Endoplasmic reticulum</keyword>
<evidence type="ECO:0000256" key="2">
    <source>
        <dbReference type="ARBA" id="ARBA00022692"/>
    </source>
</evidence>
<dbReference type="GO" id="GO:0070072">
    <property type="term" value="P:vacuolar proton-transporting V-type ATPase complex assembly"/>
    <property type="evidence" value="ECO:0007669"/>
    <property type="project" value="InterPro"/>
</dbReference>
<sequence length="223" mass="25702">MPVGPIKNPLITIKPGAALIEFIVKKVTDVEKAPDGITTLKNSTKKQRPNVVLRLDDVRWLNNYLIEWRKTSDEKFYIHEFLENSEIILPAPEVTPRNPELEARIQKLILQQNSRDYRAMTKNIDSVRKNFPEDTIAYQMKEMNRHLIAVAQFIFSVLAGFMFGFIGIELIIGNLDFGFRLLLGIIFALIIALAEIYFLAKKLNEEDYIITMDALPTKKLHQE</sequence>
<dbReference type="PANTHER" id="PTHR31394">
    <property type="entry name" value="TRANSMEMBRANE PROTEIN 199"/>
    <property type="match status" value="1"/>
</dbReference>
<dbReference type="PANTHER" id="PTHR31394:SF1">
    <property type="entry name" value="TRANSMEMBRANE PROTEIN 199"/>
    <property type="match status" value="1"/>
</dbReference>
<dbReference type="Pfam" id="PF11712">
    <property type="entry name" value="Vma12"/>
    <property type="match status" value="1"/>
</dbReference>
<keyword evidence="2 6" id="KW-0812">Transmembrane</keyword>
<protein>
    <submittedName>
        <fullName evidence="8">Transmembrane protein 199</fullName>
    </submittedName>
</protein>
<keyword evidence="4 6" id="KW-1133">Transmembrane helix</keyword>
<gene>
    <name evidence="8" type="primary">LOC107218821</name>
</gene>
<evidence type="ECO:0000313" key="8">
    <source>
        <dbReference type="RefSeq" id="XP_015512325.2"/>
    </source>
</evidence>
<evidence type="ECO:0000313" key="7">
    <source>
        <dbReference type="Proteomes" id="UP000829291"/>
    </source>
</evidence>
<dbReference type="InterPro" id="IPR021013">
    <property type="entry name" value="ATPase_Vma12"/>
</dbReference>
<evidence type="ECO:0000256" key="6">
    <source>
        <dbReference type="SAM" id="Phobius"/>
    </source>
</evidence>
<dbReference type="GeneID" id="107218821"/>
<keyword evidence="5 6" id="KW-0472">Membrane</keyword>
<name>A0A6J0BBM9_NEOLC</name>
<dbReference type="FunCoup" id="A0A6J0BBM9">
    <property type="interactions" value="1169"/>
</dbReference>
<dbReference type="Proteomes" id="UP000829291">
    <property type="component" value="Chromosome 2"/>
</dbReference>
<feature type="transmembrane region" description="Helical" evidence="6">
    <location>
        <begin position="147"/>
        <end position="172"/>
    </location>
</feature>
<proteinExistence type="predicted"/>